<name>A0A0H3JPJ2_STAAM</name>
<dbReference type="Proteomes" id="UP000002481">
    <property type="component" value="Plasmid VRSAp"/>
</dbReference>
<keyword evidence="1" id="KW-0614">Plasmid</keyword>
<dbReference type="EMBL" id="AP003367">
    <property type="protein sequence ID" value="BAB47516.1"/>
    <property type="molecule type" value="Genomic_DNA"/>
</dbReference>
<evidence type="ECO:0000313" key="2">
    <source>
        <dbReference type="Proteomes" id="UP000002481"/>
    </source>
</evidence>
<organism evidence="1 2">
    <name type="scientific">Staphylococcus aureus (strain Mu50 / ATCC 700699)</name>
    <dbReference type="NCBI Taxonomy" id="158878"/>
    <lineage>
        <taxon>Bacteria</taxon>
        <taxon>Bacillati</taxon>
        <taxon>Bacillota</taxon>
        <taxon>Bacilli</taxon>
        <taxon>Bacillales</taxon>
        <taxon>Staphylococcaceae</taxon>
        <taxon>Staphylococcus</taxon>
    </lineage>
</organism>
<proteinExistence type="predicted"/>
<sequence>MKSTLAQPSPFVSALFGKFSPYTVLAPSSALAVAEKPVNVNELANNKVGSNDRFFIKLSPLIEFVFSLSHRYIKHKMTYRKCICLTIHK</sequence>
<evidence type="ECO:0000313" key="1">
    <source>
        <dbReference type="EMBL" id="BAB47516.1"/>
    </source>
</evidence>
<protein>
    <submittedName>
        <fullName evidence="1">Uncharacterized protein</fullName>
    </submittedName>
</protein>
<reference evidence="1 2" key="1">
    <citation type="journal article" date="2001" name="Lancet">
        <title>Whole genome sequencing of meticillin-resistant Staphylococcus aureus.</title>
        <authorList>
            <person name="Kuroda M."/>
            <person name="Ohta T."/>
            <person name="Uchiyama I."/>
            <person name="Baba T."/>
            <person name="Yuzawa H."/>
            <person name="Kobayashi I."/>
            <person name="Cui L."/>
            <person name="Oguchi A."/>
            <person name="Aoki K."/>
            <person name="Nagai Y."/>
            <person name="Lian J."/>
            <person name="Ito T."/>
            <person name="Kanamori M."/>
            <person name="Matsumaru H."/>
            <person name="Maruyama A."/>
            <person name="Murakami H."/>
            <person name="Hosoyama A."/>
            <person name="Mizutani-Ui Y."/>
            <person name="Takahashi N.K."/>
            <person name="Sawano T."/>
            <person name="Inoue R."/>
            <person name="Kaito C."/>
            <person name="Sekimizu K."/>
            <person name="Hirakawa H."/>
            <person name="Kuhara S."/>
            <person name="Goto S."/>
            <person name="Yabuzaki J."/>
            <person name="Kanehisa M."/>
            <person name="Yamashita A."/>
            <person name="Oshima K."/>
            <person name="Furuya K."/>
            <person name="Yoshino C."/>
            <person name="Shiba T."/>
            <person name="Hattori M."/>
            <person name="Ogasawara N."/>
            <person name="Hayashi H."/>
            <person name="Hiramatsu K."/>
        </authorList>
    </citation>
    <scope>NUCLEOTIDE SEQUENCE [LARGE SCALE GENOMIC DNA]</scope>
    <source>
        <strain evidence="2">Mu50 / ATCC 700699</strain>
        <plasmid evidence="1 2">VRSAp</plasmid>
    </source>
</reference>
<geneLocation type="plasmid" evidence="1 2">
    <name>VRSAp</name>
</geneLocation>
<dbReference type="AlphaFoldDB" id="A0A0H3JPJ2"/>
<accession>A0A0H3JPJ2</accession>
<dbReference type="KEGG" id="sav:SAVP007"/>
<gene>
    <name evidence="1" type="ordered locus">SAVP007</name>
</gene>
<dbReference type="HOGENOM" id="CLU_2453132_0_0_9"/>